<dbReference type="EMBL" id="JACHDZ010000006">
    <property type="protein sequence ID" value="MBB5345641.1"/>
    <property type="molecule type" value="Genomic_DNA"/>
</dbReference>
<dbReference type="SUPFAM" id="SSF48452">
    <property type="entry name" value="TPR-like"/>
    <property type="match status" value="1"/>
</dbReference>
<dbReference type="SMART" id="SM00028">
    <property type="entry name" value="TPR"/>
    <property type="match status" value="2"/>
</dbReference>
<evidence type="ECO:0000256" key="1">
    <source>
        <dbReference type="SAM" id="Phobius"/>
    </source>
</evidence>
<name>A0A7W8JB09_9BACT</name>
<dbReference type="Gene3D" id="1.25.40.10">
    <property type="entry name" value="Tetratricopeptide repeat domain"/>
    <property type="match status" value="1"/>
</dbReference>
<dbReference type="Pfam" id="PF14559">
    <property type="entry name" value="TPR_19"/>
    <property type="match status" value="1"/>
</dbReference>
<keyword evidence="1" id="KW-0812">Transmembrane</keyword>
<accession>A0A7W8JB09</accession>
<protein>
    <submittedName>
        <fullName evidence="2">Tetratricopeptide (TPR) repeat protein</fullName>
    </submittedName>
</protein>
<evidence type="ECO:0000313" key="3">
    <source>
        <dbReference type="Proteomes" id="UP000569092"/>
    </source>
</evidence>
<gene>
    <name evidence="2" type="ORF">HDF10_003635</name>
</gene>
<organism evidence="2 3">
    <name type="scientific">Tunturiibacter lichenicola</name>
    <dbReference type="NCBI Taxonomy" id="2051959"/>
    <lineage>
        <taxon>Bacteria</taxon>
        <taxon>Pseudomonadati</taxon>
        <taxon>Acidobacteriota</taxon>
        <taxon>Terriglobia</taxon>
        <taxon>Terriglobales</taxon>
        <taxon>Acidobacteriaceae</taxon>
        <taxon>Tunturiibacter</taxon>
    </lineage>
</organism>
<sequence length="395" mass="44023">MMTLQTEDYSSLKRKLILRDSLTFLSLLLVTIVLFLMTFFLFRSFTSHRQELAQRWSARGQAALNAGHPDQAIVALRTALSYAPGQRSCELLLAQALGDAGHTEESFNYFLGLWETQPGDGFINLSLGRLAAKKNDIQAAINYYRASIFGTWQGDGVLRRREVRLELSQYFIAHHDLSSARTELLITGGNAPEDVPLSLTLAQLLEKAQTPHDALTYYRKVLAQEPKNQIALQAAARLEYDSGHFDEAHRLIEQTMREQETSPSTPEAITPRYEEMLEDSTRILELAPLKKLPNNERVTRILQARALAKKRFATCSTQLSVASGLSSPLKDLAAKWTSKAATASRAALLNDPTQQDSTMQLVFDTETQTSRICGPPTGDDALLLQLAKFPKAMEP</sequence>
<reference evidence="2 3" key="1">
    <citation type="submission" date="2020-08" db="EMBL/GenBank/DDBJ databases">
        <title>Genomic Encyclopedia of Type Strains, Phase IV (KMG-V): Genome sequencing to study the core and pangenomes of soil and plant-associated prokaryotes.</title>
        <authorList>
            <person name="Whitman W."/>
        </authorList>
    </citation>
    <scope>NUCLEOTIDE SEQUENCE [LARGE SCALE GENOMIC DNA]</scope>
    <source>
        <strain evidence="2 3">M8US30</strain>
    </source>
</reference>
<comment type="caution">
    <text evidence="2">The sequence shown here is derived from an EMBL/GenBank/DDBJ whole genome shotgun (WGS) entry which is preliminary data.</text>
</comment>
<dbReference type="Proteomes" id="UP000569092">
    <property type="component" value="Unassembled WGS sequence"/>
</dbReference>
<feature type="transmembrane region" description="Helical" evidence="1">
    <location>
        <begin position="21"/>
        <end position="42"/>
    </location>
</feature>
<dbReference type="InterPro" id="IPR011990">
    <property type="entry name" value="TPR-like_helical_dom_sf"/>
</dbReference>
<dbReference type="AlphaFoldDB" id="A0A7W8JB09"/>
<proteinExistence type="predicted"/>
<evidence type="ECO:0000313" key="2">
    <source>
        <dbReference type="EMBL" id="MBB5345641.1"/>
    </source>
</evidence>
<dbReference type="InterPro" id="IPR019734">
    <property type="entry name" value="TPR_rpt"/>
</dbReference>
<keyword evidence="1" id="KW-1133">Transmembrane helix</keyword>
<keyword evidence="1" id="KW-0472">Membrane</keyword>